<protein>
    <recommendedName>
        <fullName evidence="6">Integral membrane bound transporter domain-containing protein</fullName>
    </recommendedName>
</protein>
<organism evidence="7 8">
    <name type="scientific">Legionella drancourtii LLAP12</name>
    <dbReference type="NCBI Taxonomy" id="658187"/>
    <lineage>
        <taxon>Bacteria</taxon>
        <taxon>Pseudomonadati</taxon>
        <taxon>Pseudomonadota</taxon>
        <taxon>Gammaproteobacteria</taxon>
        <taxon>Legionellales</taxon>
        <taxon>Legionellaceae</taxon>
        <taxon>Legionella</taxon>
    </lineage>
</organism>
<comment type="subcellular location">
    <subcellularLocation>
        <location evidence="1">Membrane</location>
        <topology evidence="1">Multi-pass membrane protein</topology>
    </subcellularLocation>
</comment>
<proteinExistence type="predicted"/>
<feature type="transmembrane region" description="Helical" evidence="5">
    <location>
        <begin position="88"/>
        <end position="105"/>
    </location>
</feature>
<evidence type="ECO:0000256" key="4">
    <source>
        <dbReference type="ARBA" id="ARBA00023136"/>
    </source>
</evidence>
<feature type="transmembrane region" description="Helical" evidence="5">
    <location>
        <begin position="39"/>
        <end position="58"/>
    </location>
</feature>
<feature type="domain" description="Integral membrane bound transporter" evidence="6">
    <location>
        <begin position="26"/>
        <end position="157"/>
    </location>
</feature>
<dbReference type="InParanoid" id="G9END6"/>
<keyword evidence="8" id="KW-1185">Reference proteome</keyword>
<evidence type="ECO:0000313" key="8">
    <source>
        <dbReference type="Proteomes" id="UP000002770"/>
    </source>
</evidence>
<gene>
    <name evidence="7" type="ORF">LDG_6758</name>
</gene>
<dbReference type="Pfam" id="PF13515">
    <property type="entry name" value="FUSC_2"/>
    <property type="match status" value="1"/>
</dbReference>
<dbReference type="OrthoDB" id="5653992at2"/>
<feature type="transmembrane region" description="Helical" evidence="5">
    <location>
        <begin position="65"/>
        <end position="82"/>
    </location>
</feature>
<reference evidence="7 8" key="1">
    <citation type="journal article" date="2011" name="BMC Genomics">
        <title>Insight into cross-talk between intra-amoebal pathogens.</title>
        <authorList>
            <person name="Gimenez G."/>
            <person name="Bertelli C."/>
            <person name="Moliner C."/>
            <person name="Robert C."/>
            <person name="Raoult D."/>
            <person name="Fournier P.E."/>
            <person name="Greub G."/>
        </authorList>
    </citation>
    <scope>NUCLEOTIDE SEQUENCE [LARGE SCALE GENOMIC DNA]</scope>
    <source>
        <strain evidence="7 8">LLAP12</strain>
    </source>
</reference>
<evidence type="ECO:0000259" key="6">
    <source>
        <dbReference type="Pfam" id="PF13515"/>
    </source>
</evidence>
<dbReference type="eggNOG" id="ENOG5030T2J">
    <property type="taxonomic scope" value="Bacteria"/>
</dbReference>
<dbReference type="STRING" id="658187.LDG_6758"/>
<evidence type="ECO:0000256" key="3">
    <source>
        <dbReference type="ARBA" id="ARBA00022989"/>
    </source>
</evidence>
<sequence length="289" mass="33446">MLSTAEMKKRLDYARFTHLASMFMMAMFIYLFSTIPHKFWVLLTVLVVSAGIEPGLIVRRAIHRIGGTFAALVILIPLIYIMQFNYRLIPVVFIMALIGLSVSSLNPQRYDISVFFTTIMIFLLLAQTTDLNSPESPADMVINRAICTLIGIAIILVGDYLLFQAYHYSYKLYLFHQRMVYNFFKSTLQEIHKTKPEEINTFIFVEKLRGDMITNCAPIAISSENLRLEKKITHQTREKLDQFQDTIWDIRRLIFALCVSKFVLHSPTATEKHMQQAKDLMQRANANFI</sequence>
<feature type="transmembrane region" description="Helical" evidence="5">
    <location>
        <begin position="141"/>
        <end position="163"/>
    </location>
</feature>
<dbReference type="Proteomes" id="UP000002770">
    <property type="component" value="Unassembled WGS sequence"/>
</dbReference>
<dbReference type="RefSeq" id="WP_006870688.1">
    <property type="nucleotide sequence ID" value="NZ_JH413817.1"/>
</dbReference>
<keyword evidence="2 5" id="KW-0812">Transmembrane</keyword>
<dbReference type="EMBL" id="JH413817">
    <property type="protein sequence ID" value="EHL31297.1"/>
    <property type="molecule type" value="Genomic_DNA"/>
</dbReference>
<dbReference type="InterPro" id="IPR049453">
    <property type="entry name" value="Memb_transporter_dom"/>
</dbReference>
<dbReference type="FunCoup" id="G9END6">
    <property type="interactions" value="11"/>
</dbReference>
<evidence type="ECO:0000313" key="7">
    <source>
        <dbReference type="EMBL" id="EHL31297.1"/>
    </source>
</evidence>
<feature type="transmembrane region" description="Helical" evidence="5">
    <location>
        <begin position="12"/>
        <end position="33"/>
    </location>
</feature>
<accession>G9END6</accession>
<dbReference type="HOGENOM" id="CLU_949271_0_0_6"/>
<dbReference type="AlphaFoldDB" id="G9END6"/>
<name>G9END6_9GAMM</name>
<evidence type="ECO:0000256" key="2">
    <source>
        <dbReference type="ARBA" id="ARBA00022692"/>
    </source>
</evidence>
<evidence type="ECO:0000256" key="5">
    <source>
        <dbReference type="SAM" id="Phobius"/>
    </source>
</evidence>
<dbReference type="GO" id="GO:0016020">
    <property type="term" value="C:membrane"/>
    <property type="evidence" value="ECO:0007669"/>
    <property type="project" value="UniProtKB-SubCell"/>
</dbReference>
<keyword evidence="3 5" id="KW-1133">Transmembrane helix</keyword>
<feature type="transmembrane region" description="Helical" evidence="5">
    <location>
        <begin position="112"/>
        <end position="129"/>
    </location>
</feature>
<evidence type="ECO:0000256" key="1">
    <source>
        <dbReference type="ARBA" id="ARBA00004141"/>
    </source>
</evidence>
<keyword evidence="4 5" id="KW-0472">Membrane</keyword>